<keyword evidence="20" id="KW-1185">Reference proteome</keyword>
<evidence type="ECO:0000256" key="12">
    <source>
        <dbReference type="ARBA" id="ARBA00023012"/>
    </source>
</evidence>
<reference evidence="19 20" key="1">
    <citation type="submission" date="2023-02" db="EMBL/GenBank/DDBJ databases">
        <title>Dictyobacter halimunensis sp. nov., a new member of the class Ktedonobacteria from forest soil in a geothermal area.</title>
        <authorList>
            <person name="Rachmania M.K."/>
            <person name="Ningsih F."/>
            <person name="Sakai Y."/>
            <person name="Yabe S."/>
            <person name="Yokota A."/>
            <person name="Sjamsuridzal W."/>
        </authorList>
    </citation>
    <scope>NUCLEOTIDE SEQUENCE [LARGE SCALE GENOMIC DNA]</scope>
    <source>
        <strain evidence="19 20">S3.2.2.5</strain>
    </source>
</reference>
<keyword evidence="9" id="KW-0479">Metal-binding</keyword>
<dbReference type="InterPro" id="IPR004358">
    <property type="entry name" value="Sig_transdc_His_kin-like_C"/>
</dbReference>
<dbReference type="CDD" id="cd16917">
    <property type="entry name" value="HATPase_UhpB-NarQ-NarX-like"/>
    <property type="match status" value="1"/>
</dbReference>
<comment type="subcellular location">
    <subcellularLocation>
        <location evidence="3">Cytoplasm</location>
    </subcellularLocation>
</comment>
<feature type="transmembrane region" description="Helical" evidence="17">
    <location>
        <begin position="381"/>
        <end position="405"/>
    </location>
</feature>
<evidence type="ECO:0000256" key="4">
    <source>
        <dbReference type="ARBA" id="ARBA00012438"/>
    </source>
</evidence>
<evidence type="ECO:0000256" key="1">
    <source>
        <dbReference type="ARBA" id="ARBA00000085"/>
    </source>
</evidence>
<dbReference type="Pfam" id="PF07730">
    <property type="entry name" value="HisKA_3"/>
    <property type="match status" value="1"/>
</dbReference>
<dbReference type="RefSeq" id="WP_338247855.1">
    <property type="nucleotide sequence ID" value="NZ_BSRI01000001.1"/>
</dbReference>
<feature type="transmembrane region" description="Helical" evidence="17">
    <location>
        <begin position="27"/>
        <end position="49"/>
    </location>
</feature>
<feature type="transmembrane region" description="Helical" evidence="17">
    <location>
        <begin position="453"/>
        <end position="471"/>
    </location>
</feature>
<proteinExistence type="predicted"/>
<organism evidence="19 20">
    <name type="scientific">Dictyobacter halimunensis</name>
    <dbReference type="NCBI Taxonomy" id="3026934"/>
    <lineage>
        <taxon>Bacteria</taxon>
        <taxon>Bacillati</taxon>
        <taxon>Chloroflexota</taxon>
        <taxon>Ktedonobacteria</taxon>
        <taxon>Ktedonobacterales</taxon>
        <taxon>Dictyobacteraceae</taxon>
        <taxon>Dictyobacter</taxon>
    </lineage>
</organism>
<dbReference type="InterPro" id="IPR003594">
    <property type="entry name" value="HATPase_dom"/>
</dbReference>
<keyword evidence="6" id="KW-0004">4Fe-4S</keyword>
<keyword evidence="17" id="KW-0472">Membrane</keyword>
<dbReference type="InterPro" id="IPR050482">
    <property type="entry name" value="Sensor_HK_TwoCompSys"/>
</dbReference>
<dbReference type="PANTHER" id="PTHR24421">
    <property type="entry name" value="NITRATE/NITRITE SENSOR PROTEIN NARX-RELATED"/>
    <property type="match status" value="1"/>
</dbReference>
<comment type="cofactor">
    <cofactor evidence="2">
        <name>[4Fe-4S] cluster</name>
        <dbReference type="ChEBI" id="CHEBI:49883"/>
    </cofactor>
</comment>
<evidence type="ECO:0000256" key="8">
    <source>
        <dbReference type="ARBA" id="ARBA00022679"/>
    </source>
</evidence>
<feature type="coiled-coil region" evidence="16">
    <location>
        <begin position="192"/>
        <end position="219"/>
    </location>
</feature>
<dbReference type="PROSITE" id="PS50109">
    <property type="entry name" value="HIS_KIN"/>
    <property type="match status" value="1"/>
</dbReference>
<dbReference type="InterPro" id="IPR036890">
    <property type="entry name" value="HATPase_C_sf"/>
</dbReference>
<dbReference type="Pfam" id="PF02518">
    <property type="entry name" value="HATPase_c"/>
    <property type="match status" value="1"/>
</dbReference>
<feature type="domain" description="Histidine kinase" evidence="18">
    <location>
        <begin position="164"/>
        <end position="356"/>
    </location>
</feature>
<evidence type="ECO:0000256" key="13">
    <source>
        <dbReference type="ARBA" id="ARBA00023014"/>
    </source>
</evidence>
<dbReference type="InterPro" id="IPR005467">
    <property type="entry name" value="His_kinase_dom"/>
</dbReference>
<evidence type="ECO:0000256" key="5">
    <source>
        <dbReference type="ARBA" id="ARBA00017322"/>
    </source>
</evidence>
<dbReference type="InterPro" id="IPR011712">
    <property type="entry name" value="Sig_transdc_His_kin_sub3_dim/P"/>
</dbReference>
<keyword evidence="17" id="KW-1133">Transmembrane helix</keyword>
<dbReference type="Proteomes" id="UP001344906">
    <property type="component" value="Unassembled WGS sequence"/>
</dbReference>
<dbReference type="SMART" id="SM00387">
    <property type="entry name" value="HATPase_c"/>
    <property type="match status" value="1"/>
</dbReference>
<dbReference type="Gene3D" id="3.30.565.10">
    <property type="entry name" value="Histidine kinase-like ATPase, C-terminal domain"/>
    <property type="match status" value="1"/>
</dbReference>
<feature type="transmembrane region" description="Helical" evidence="17">
    <location>
        <begin position="530"/>
        <end position="555"/>
    </location>
</feature>
<dbReference type="PANTHER" id="PTHR24421:SF61">
    <property type="entry name" value="OXYGEN SENSOR HISTIDINE KINASE NREB"/>
    <property type="match status" value="1"/>
</dbReference>
<keyword evidence="12" id="KW-0902">Two-component regulatory system</keyword>
<evidence type="ECO:0000256" key="11">
    <source>
        <dbReference type="ARBA" id="ARBA00023004"/>
    </source>
</evidence>
<evidence type="ECO:0000256" key="9">
    <source>
        <dbReference type="ARBA" id="ARBA00022723"/>
    </source>
</evidence>
<keyword evidence="17" id="KW-0812">Transmembrane</keyword>
<evidence type="ECO:0000313" key="20">
    <source>
        <dbReference type="Proteomes" id="UP001344906"/>
    </source>
</evidence>
<protein>
    <recommendedName>
        <fullName evidence="5">Oxygen sensor histidine kinase NreB</fullName>
        <ecNumber evidence="4">2.7.13.3</ecNumber>
    </recommendedName>
    <alternativeName>
        <fullName evidence="15">Nitrogen regulation protein B</fullName>
    </alternativeName>
</protein>
<comment type="catalytic activity">
    <reaction evidence="1">
        <text>ATP + protein L-histidine = ADP + protein N-phospho-L-histidine.</text>
        <dbReference type="EC" id="2.7.13.3"/>
    </reaction>
</comment>
<evidence type="ECO:0000313" key="19">
    <source>
        <dbReference type="EMBL" id="GLV54147.1"/>
    </source>
</evidence>
<evidence type="ECO:0000256" key="7">
    <source>
        <dbReference type="ARBA" id="ARBA00022490"/>
    </source>
</evidence>
<dbReference type="SUPFAM" id="SSF55874">
    <property type="entry name" value="ATPase domain of HSP90 chaperone/DNA topoisomerase II/histidine kinase"/>
    <property type="match status" value="1"/>
</dbReference>
<evidence type="ECO:0000256" key="15">
    <source>
        <dbReference type="ARBA" id="ARBA00030800"/>
    </source>
</evidence>
<evidence type="ECO:0000256" key="14">
    <source>
        <dbReference type="ARBA" id="ARBA00024827"/>
    </source>
</evidence>
<name>A0ABQ6FMB0_9CHLR</name>
<evidence type="ECO:0000256" key="6">
    <source>
        <dbReference type="ARBA" id="ARBA00022485"/>
    </source>
</evidence>
<sequence length="611" mass="68227">MHNTTHQHKYSDSTTALDTASSPLSTVLYLGLSSLLTSAVALGCFSWLAHLRVPLLSVGIIALATAVVCGFLCTLNLQYSLYLLGMTLSRLAHDRLHLAGDKRDNLPWLARWPLGYLFLRAREVEQRIQRYRTNERLTVDVREQALQQAREAAALAERNRIARELHDSIKQHLFGINASAAAARAYWQRENLERARASIEDIERSAQGAQVEMQALLQQLRPAPLENTSLIEALHIQAQALGFRTGAQVQVDLAALPEDCILPGTQDAIFRLAQEAFANIARHARAQTIWLSMRTIGQKLCITVRDDGQGFDPARVRSGMGLANLRERTRALHGRVEINSQPGQGTSVLITIPLLEALRSPEEEAHQRYELARAEELARRGYRLCATASFLGTALGWVGIVNGWWNTFLGLSVLGAFLVTLVGFARGIWYRTRVTSSAGRESRTALELVPEHYRVSLGLLLPVALGVLYLVRVVGPLGTTPTLWLFAGTVLCLGGPIQVLLWHYVQGMKRYYRLLSPEELVRELERRQQWFVRALIIWSIVSVVGLIFARSLFVLPPITPAQQNADGMALILLLGAVNTVWNYRLIRFLRHRRSRCINDQSAQAKGEENNG</sequence>
<evidence type="ECO:0000256" key="2">
    <source>
        <dbReference type="ARBA" id="ARBA00001966"/>
    </source>
</evidence>
<dbReference type="PRINTS" id="PR00344">
    <property type="entry name" value="BCTRLSENSOR"/>
</dbReference>
<evidence type="ECO:0000256" key="16">
    <source>
        <dbReference type="SAM" id="Coils"/>
    </source>
</evidence>
<keyword evidence="10" id="KW-0418">Kinase</keyword>
<evidence type="ECO:0000259" key="18">
    <source>
        <dbReference type="PROSITE" id="PS50109"/>
    </source>
</evidence>
<accession>A0ABQ6FMB0</accession>
<gene>
    <name evidence="19" type="ORF">KDH_09960</name>
</gene>
<evidence type="ECO:0000256" key="17">
    <source>
        <dbReference type="SAM" id="Phobius"/>
    </source>
</evidence>
<feature type="transmembrane region" description="Helical" evidence="17">
    <location>
        <begin position="483"/>
        <end position="505"/>
    </location>
</feature>
<keyword evidence="8" id="KW-0808">Transferase</keyword>
<feature type="transmembrane region" description="Helical" evidence="17">
    <location>
        <begin position="567"/>
        <end position="585"/>
    </location>
</feature>
<keyword evidence="7" id="KW-0963">Cytoplasm</keyword>
<keyword evidence="13" id="KW-0411">Iron-sulfur</keyword>
<keyword evidence="16" id="KW-0175">Coiled coil</keyword>
<dbReference type="EMBL" id="BSRI01000001">
    <property type="protein sequence ID" value="GLV54147.1"/>
    <property type="molecule type" value="Genomic_DNA"/>
</dbReference>
<feature type="transmembrane region" description="Helical" evidence="17">
    <location>
        <begin position="411"/>
        <end position="432"/>
    </location>
</feature>
<comment type="caution">
    <text evidence="19">The sequence shown here is derived from an EMBL/GenBank/DDBJ whole genome shotgun (WGS) entry which is preliminary data.</text>
</comment>
<dbReference type="EC" id="2.7.13.3" evidence="4"/>
<dbReference type="Gene3D" id="1.20.5.1930">
    <property type="match status" value="1"/>
</dbReference>
<evidence type="ECO:0000256" key="3">
    <source>
        <dbReference type="ARBA" id="ARBA00004496"/>
    </source>
</evidence>
<evidence type="ECO:0000256" key="10">
    <source>
        <dbReference type="ARBA" id="ARBA00022777"/>
    </source>
</evidence>
<feature type="transmembrane region" description="Helical" evidence="17">
    <location>
        <begin position="55"/>
        <end position="77"/>
    </location>
</feature>
<keyword evidence="11" id="KW-0408">Iron</keyword>
<comment type="function">
    <text evidence="14">Member of the two-component regulatory system NreB/NreC involved in the control of dissimilatory nitrate/nitrite reduction in response to oxygen. NreB functions as a direct oxygen sensor histidine kinase which is autophosphorylated, in the absence of oxygen, probably at the conserved histidine residue, and transfers its phosphate group probably to a conserved aspartate residue of NreC. NreB/NreC activates the expression of the nitrate (narGHJI) and nitrite (nir) reductase operons, as well as the putative nitrate transporter gene narT.</text>
</comment>